<organism evidence="1 2">
    <name type="scientific">Thlaspi arvense</name>
    <name type="common">Field penny-cress</name>
    <dbReference type="NCBI Taxonomy" id="13288"/>
    <lineage>
        <taxon>Eukaryota</taxon>
        <taxon>Viridiplantae</taxon>
        <taxon>Streptophyta</taxon>
        <taxon>Embryophyta</taxon>
        <taxon>Tracheophyta</taxon>
        <taxon>Spermatophyta</taxon>
        <taxon>Magnoliopsida</taxon>
        <taxon>eudicotyledons</taxon>
        <taxon>Gunneridae</taxon>
        <taxon>Pentapetalae</taxon>
        <taxon>rosids</taxon>
        <taxon>malvids</taxon>
        <taxon>Brassicales</taxon>
        <taxon>Brassicaceae</taxon>
        <taxon>Thlaspideae</taxon>
        <taxon>Thlaspi</taxon>
    </lineage>
</organism>
<proteinExistence type="predicted"/>
<dbReference type="AlphaFoldDB" id="A0AAU9RSE6"/>
<sequence>MVPFFNNFVMHSKTPRDGNSEFSGSAMANLQMKLRKKQHGVKPTTTWVLLAILFVLLQEKWSMKDLRFAWCVLAVFAD</sequence>
<dbReference type="Proteomes" id="UP000836841">
    <property type="component" value="Chromosome 2"/>
</dbReference>
<gene>
    <name evidence="1" type="ORF">TAV2_LOCUS6883</name>
</gene>
<evidence type="ECO:0000313" key="1">
    <source>
        <dbReference type="EMBL" id="CAH2046696.1"/>
    </source>
</evidence>
<reference evidence="1 2" key="1">
    <citation type="submission" date="2022-03" db="EMBL/GenBank/DDBJ databases">
        <authorList>
            <person name="Nunn A."/>
            <person name="Chopra R."/>
            <person name="Nunn A."/>
            <person name="Contreras Garrido A."/>
        </authorList>
    </citation>
    <scope>NUCLEOTIDE SEQUENCE [LARGE SCALE GENOMIC DNA]</scope>
</reference>
<keyword evidence="2" id="KW-1185">Reference proteome</keyword>
<name>A0AAU9RSE6_THLAR</name>
<protein>
    <submittedName>
        <fullName evidence="1">Uncharacterized protein</fullName>
    </submittedName>
</protein>
<dbReference type="EMBL" id="OU466858">
    <property type="protein sequence ID" value="CAH2046696.1"/>
    <property type="molecule type" value="Genomic_DNA"/>
</dbReference>
<accession>A0AAU9RSE6</accession>
<evidence type="ECO:0000313" key="2">
    <source>
        <dbReference type="Proteomes" id="UP000836841"/>
    </source>
</evidence>